<dbReference type="PANTHER" id="PTHR43877">
    <property type="entry name" value="AMINOALKYLPHOSPHONATE N-ACETYLTRANSFERASE-RELATED-RELATED"/>
    <property type="match status" value="1"/>
</dbReference>
<dbReference type="Gene3D" id="3.40.630.30">
    <property type="match status" value="1"/>
</dbReference>
<accession>A0ABX9R7E4</accession>
<reference evidence="5 6" key="1">
    <citation type="submission" date="2018-09" db="EMBL/GenBank/DDBJ databases">
        <title>Micromonospora sp. nov. MS1-9, isolated from a root of Musa sp.</title>
        <authorList>
            <person name="Kuncharoen N."/>
            <person name="Kudo T."/>
            <person name="Ohkuma M."/>
            <person name="Yuki M."/>
            <person name="Tanasupawat S."/>
        </authorList>
    </citation>
    <scope>NUCLEOTIDE SEQUENCE [LARGE SCALE GENOMIC DNA]</scope>
    <source>
        <strain evidence="5 6">NGC1-4</strain>
    </source>
</reference>
<evidence type="ECO:0000256" key="3">
    <source>
        <dbReference type="SAM" id="MobiDB-lite"/>
    </source>
</evidence>
<comment type="caution">
    <text evidence="5">The sequence shown here is derived from an EMBL/GenBank/DDBJ whole genome shotgun (WGS) entry which is preliminary data.</text>
</comment>
<evidence type="ECO:0000256" key="2">
    <source>
        <dbReference type="ARBA" id="ARBA00023315"/>
    </source>
</evidence>
<dbReference type="PANTHER" id="PTHR43877:SF2">
    <property type="entry name" value="AMINOALKYLPHOSPHONATE N-ACETYLTRANSFERASE-RELATED"/>
    <property type="match status" value="1"/>
</dbReference>
<dbReference type="InterPro" id="IPR050832">
    <property type="entry name" value="Bact_Acetyltransf"/>
</dbReference>
<sequence length="290" mass="31590">MLYSTARVVTDRPHRYIKQLVSHMGRKVPTELDEDRGSITFSLGSCLLVASTAHFDMIVKAGTADAIAAVEDTITRHLLRFATRDTLTVDWLPLVRPATTEDDAGLLALDRAAWTTGSGLPSTRTDERTAYFDERRKPETHLVATLGGQIVGTVSTHRTTPFPEGAHVYGLWNLLVAEQARRMSIASALLTAAERLAASQGARKVGLRVLATNTGAIRLYEQHGYAVEGRYVDEFLIDGAYVDDLSLGRRLTPPREGLSERRGNNPGFGRVLPGRQGVGAAGFEPATPRL</sequence>
<evidence type="ECO:0000256" key="1">
    <source>
        <dbReference type="ARBA" id="ARBA00022679"/>
    </source>
</evidence>
<dbReference type="InterPro" id="IPR014543">
    <property type="entry name" value="UCP028291"/>
</dbReference>
<dbReference type="Proteomes" id="UP000271548">
    <property type="component" value="Unassembled WGS sequence"/>
</dbReference>
<dbReference type="PROSITE" id="PS51186">
    <property type="entry name" value="GNAT"/>
    <property type="match status" value="1"/>
</dbReference>
<evidence type="ECO:0000259" key="4">
    <source>
        <dbReference type="PROSITE" id="PS51186"/>
    </source>
</evidence>
<evidence type="ECO:0000313" key="6">
    <source>
        <dbReference type="Proteomes" id="UP000271548"/>
    </source>
</evidence>
<evidence type="ECO:0000313" key="5">
    <source>
        <dbReference type="EMBL" id="RKN19204.1"/>
    </source>
</evidence>
<proteinExistence type="predicted"/>
<dbReference type="Pfam" id="PF09981">
    <property type="entry name" value="DUF2218"/>
    <property type="match status" value="1"/>
</dbReference>
<dbReference type="CDD" id="cd04301">
    <property type="entry name" value="NAT_SF"/>
    <property type="match status" value="1"/>
</dbReference>
<dbReference type="Pfam" id="PF00583">
    <property type="entry name" value="Acetyltransf_1"/>
    <property type="match status" value="1"/>
</dbReference>
<keyword evidence="6" id="KW-1185">Reference proteome</keyword>
<dbReference type="Gene3D" id="3.30.310.50">
    <property type="entry name" value="Alpha-D-phosphohexomutase, C-terminal domain"/>
    <property type="match status" value="1"/>
</dbReference>
<protein>
    <submittedName>
        <fullName evidence="5">GNAT family N-acetyltransferase</fullName>
    </submittedName>
</protein>
<keyword evidence="2" id="KW-0012">Acyltransferase</keyword>
<dbReference type="InterPro" id="IPR000182">
    <property type="entry name" value="GNAT_dom"/>
</dbReference>
<dbReference type="InterPro" id="IPR016181">
    <property type="entry name" value="Acyl_CoA_acyltransferase"/>
</dbReference>
<gene>
    <name evidence="5" type="ORF">D7147_16475</name>
</gene>
<feature type="domain" description="N-acetyltransferase" evidence="4">
    <location>
        <begin position="93"/>
        <end position="248"/>
    </location>
</feature>
<feature type="region of interest" description="Disordered" evidence="3">
    <location>
        <begin position="252"/>
        <end position="290"/>
    </location>
</feature>
<keyword evidence="1" id="KW-0808">Transferase</keyword>
<name>A0ABX9R7E4_9ACTN</name>
<organism evidence="5 6">
    <name type="scientific">Micromonospora musae</name>
    <dbReference type="NCBI Taxonomy" id="1894970"/>
    <lineage>
        <taxon>Bacteria</taxon>
        <taxon>Bacillati</taxon>
        <taxon>Actinomycetota</taxon>
        <taxon>Actinomycetes</taxon>
        <taxon>Micromonosporales</taxon>
        <taxon>Micromonosporaceae</taxon>
        <taxon>Micromonospora</taxon>
    </lineage>
</organism>
<dbReference type="SUPFAM" id="SSF55729">
    <property type="entry name" value="Acyl-CoA N-acyltransferases (Nat)"/>
    <property type="match status" value="1"/>
</dbReference>
<dbReference type="EMBL" id="RAZS01000005">
    <property type="protein sequence ID" value="RKN19204.1"/>
    <property type="molecule type" value="Genomic_DNA"/>
</dbReference>
<dbReference type="RefSeq" id="WP_120678934.1">
    <property type="nucleotide sequence ID" value="NZ_RAZS01000005.1"/>
</dbReference>